<name>A0A8J3E5E6_9PROT</name>
<evidence type="ECO:0000256" key="2">
    <source>
        <dbReference type="SAM" id="SignalP"/>
    </source>
</evidence>
<proteinExistence type="predicted"/>
<feature type="chain" id="PRO_5035320506" description="Outer membrane lipoprotein carrier protein LolA" evidence="2">
    <location>
        <begin position="19"/>
        <end position="190"/>
    </location>
</feature>
<protein>
    <recommendedName>
        <fullName evidence="5">Outer membrane lipoprotein carrier protein LolA</fullName>
    </recommendedName>
</protein>
<keyword evidence="4" id="KW-1185">Reference proteome</keyword>
<dbReference type="AlphaFoldDB" id="A0A8J3E5E6"/>
<dbReference type="Pfam" id="PF19574">
    <property type="entry name" value="LolA_3"/>
    <property type="match status" value="1"/>
</dbReference>
<dbReference type="Gene3D" id="2.50.20.10">
    <property type="entry name" value="Lipoprotein localisation LolA/LolB/LppX"/>
    <property type="match status" value="1"/>
</dbReference>
<evidence type="ECO:0000313" key="3">
    <source>
        <dbReference type="EMBL" id="GGF46792.1"/>
    </source>
</evidence>
<dbReference type="RefSeq" id="WP_189052027.1">
    <property type="nucleotide sequence ID" value="NZ_BMJQ01000024.1"/>
</dbReference>
<organism evidence="3 4">
    <name type="scientific">Aliidongia dinghuensis</name>
    <dbReference type="NCBI Taxonomy" id="1867774"/>
    <lineage>
        <taxon>Bacteria</taxon>
        <taxon>Pseudomonadati</taxon>
        <taxon>Pseudomonadota</taxon>
        <taxon>Alphaproteobacteria</taxon>
        <taxon>Rhodospirillales</taxon>
        <taxon>Dongiaceae</taxon>
        <taxon>Aliidongia</taxon>
    </lineage>
</organism>
<keyword evidence="1 2" id="KW-0732">Signal</keyword>
<gene>
    <name evidence="3" type="ORF">GCM10011611_61500</name>
</gene>
<evidence type="ECO:0008006" key="5">
    <source>
        <dbReference type="Google" id="ProtNLM"/>
    </source>
</evidence>
<feature type="signal peptide" evidence="2">
    <location>
        <begin position="1"/>
        <end position="18"/>
    </location>
</feature>
<sequence length="190" mass="20326">MRALAGLALLLLAHGAWAEEAPWGLVRLMAQLQAVKQARAHFVERKTAAMLTAPVESTGTLSYVAPDRLEKITLTPAPESIVLAGDTLTGVQPNGDKFSISLGDHQEVAALVEGVRSTMAGDLRTLGRYYAIDLVGHPSEWHLTLTPLDRSVRDKVDAIRIDGAGAVLRTISVHEADGDQSEMTVMPDGP</sequence>
<reference evidence="3" key="1">
    <citation type="journal article" date="2014" name="Int. J. Syst. Evol. Microbiol.">
        <title>Complete genome sequence of Corynebacterium casei LMG S-19264T (=DSM 44701T), isolated from a smear-ripened cheese.</title>
        <authorList>
            <consortium name="US DOE Joint Genome Institute (JGI-PGF)"/>
            <person name="Walter F."/>
            <person name="Albersmeier A."/>
            <person name="Kalinowski J."/>
            <person name="Ruckert C."/>
        </authorList>
    </citation>
    <scope>NUCLEOTIDE SEQUENCE</scope>
    <source>
        <strain evidence="3">CGMCC 1.15725</strain>
    </source>
</reference>
<evidence type="ECO:0000256" key="1">
    <source>
        <dbReference type="ARBA" id="ARBA00022729"/>
    </source>
</evidence>
<reference evidence="3" key="2">
    <citation type="submission" date="2020-09" db="EMBL/GenBank/DDBJ databases">
        <authorList>
            <person name="Sun Q."/>
            <person name="Zhou Y."/>
        </authorList>
    </citation>
    <scope>NUCLEOTIDE SEQUENCE</scope>
    <source>
        <strain evidence="3">CGMCC 1.15725</strain>
    </source>
</reference>
<dbReference type="InterPro" id="IPR004564">
    <property type="entry name" value="OM_lipoprot_carrier_LolA-like"/>
</dbReference>
<dbReference type="Proteomes" id="UP000646365">
    <property type="component" value="Unassembled WGS sequence"/>
</dbReference>
<comment type="caution">
    <text evidence="3">The sequence shown here is derived from an EMBL/GenBank/DDBJ whole genome shotgun (WGS) entry which is preliminary data.</text>
</comment>
<dbReference type="InterPro" id="IPR029046">
    <property type="entry name" value="LolA/LolB/LppX"/>
</dbReference>
<dbReference type="SUPFAM" id="SSF89392">
    <property type="entry name" value="Prokaryotic lipoproteins and lipoprotein localization factors"/>
    <property type="match status" value="1"/>
</dbReference>
<evidence type="ECO:0000313" key="4">
    <source>
        <dbReference type="Proteomes" id="UP000646365"/>
    </source>
</evidence>
<accession>A0A8J3E5E6</accession>
<dbReference type="CDD" id="cd16325">
    <property type="entry name" value="LolA"/>
    <property type="match status" value="1"/>
</dbReference>
<dbReference type="EMBL" id="BMJQ01000024">
    <property type="protein sequence ID" value="GGF46792.1"/>
    <property type="molecule type" value="Genomic_DNA"/>
</dbReference>